<dbReference type="InterPro" id="IPR039261">
    <property type="entry name" value="FNR_nucleotide-bd"/>
</dbReference>
<dbReference type="Pfam" id="PF00667">
    <property type="entry name" value="FAD_binding_1"/>
    <property type="match status" value="1"/>
</dbReference>
<dbReference type="PANTHER" id="PTHR19384:SF84">
    <property type="entry name" value="METHIONINE SYNTHASE REDUCTASE"/>
    <property type="match status" value="1"/>
</dbReference>
<organism evidence="9 10">
    <name type="scientific">Eptatretus burgeri</name>
    <name type="common">Inshore hagfish</name>
    <dbReference type="NCBI Taxonomy" id="7764"/>
    <lineage>
        <taxon>Eukaryota</taxon>
        <taxon>Metazoa</taxon>
        <taxon>Chordata</taxon>
        <taxon>Craniata</taxon>
        <taxon>Vertebrata</taxon>
        <taxon>Cyclostomata</taxon>
        <taxon>Myxini</taxon>
        <taxon>Myxiniformes</taxon>
        <taxon>Myxinidae</taxon>
        <taxon>Eptatretinae</taxon>
        <taxon>Eptatretus</taxon>
    </lineage>
</organism>
<dbReference type="GO" id="GO:0010181">
    <property type="term" value="F:FMN binding"/>
    <property type="evidence" value="ECO:0007669"/>
    <property type="project" value="TreeGrafter"/>
</dbReference>
<evidence type="ECO:0000256" key="7">
    <source>
        <dbReference type="SAM" id="SignalP"/>
    </source>
</evidence>
<name>A0A8C4NDD4_EPTBU</name>
<keyword evidence="10" id="KW-1185">Reference proteome</keyword>
<dbReference type="PANTHER" id="PTHR19384">
    <property type="entry name" value="NITRIC OXIDE SYNTHASE-RELATED"/>
    <property type="match status" value="1"/>
</dbReference>
<feature type="signal peptide" evidence="7">
    <location>
        <begin position="1"/>
        <end position="31"/>
    </location>
</feature>
<dbReference type="Gene3D" id="1.20.990.10">
    <property type="entry name" value="NADPH-cytochrome p450 Reductase, Chain A, domain 3"/>
    <property type="match status" value="1"/>
</dbReference>
<keyword evidence="3" id="KW-0274">FAD</keyword>
<dbReference type="FunFam" id="1.20.990.10:FF:000007">
    <property type="entry name" value="Methionine synthase reductase"/>
    <property type="match status" value="1"/>
</dbReference>
<evidence type="ECO:0000256" key="3">
    <source>
        <dbReference type="ARBA" id="ARBA00022827"/>
    </source>
</evidence>
<dbReference type="Ensembl" id="ENSEBUT00000005662.1">
    <property type="protein sequence ID" value="ENSEBUP00000005223.1"/>
    <property type="gene ID" value="ENSEBUG00000003575.1"/>
</dbReference>
<dbReference type="PRINTS" id="PR00371">
    <property type="entry name" value="FPNCR"/>
</dbReference>
<dbReference type="Pfam" id="PF00175">
    <property type="entry name" value="NAD_binding_1"/>
    <property type="match status" value="1"/>
</dbReference>
<dbReference type="PROSITE" id="PS51384">
    <property type="entry name" value="FAD_FR"/>
    <property type="match status" value="1"/>
</dbReference>
<dbReference type="InterPro" id="IPR017938">
    <property type="entry name" value="Riboflavin_synthase-like_b-brl"/>
</dbReference>
<dbReference type="GO" id="GO:0009086">
    <property type="term" value="P:methionine biosynthetic process"/>
    <property type="evidence" value="ECO:0007669"/>
    <property type="project" value="TreeGrafter"/>
</dbReference>
<evidence type="ECO:0000259" key="8">
    <source>
        <dbReference type="PROSITE" id="PS51384"/>
    </source>
</evidence>
<dbReference type="GO" id="GO:0030586">
    <property type="term" value="F:[methionine synthase] reductase (NADPH) activity"/>
    <property type="evidence" value="ECO:0007669"/>
    <property type="project" value="UniProtKB-EC"/>
</dbReference>
<protein>
    <recommendedName>
        <fullName evidence="6">Methionine synthase reductase</fullName>
        <ecNumber evidence="5">1.16.1.8</ecNumber>
    </recommendedName>
</protein>
<dbReference type="GeneTree" id="ENSGT00940000155822"/>
<evidence type="ECO:0000313" key="10">
    <source>
        <dbReference type="Proteomes" id="UP000694388"/>
    </source>
</evidence>
<dbReference type="InterPro" id="IPR001433">
    <property type="entry name" value="OxRdtase_FAD/NAD-bd"/>
</dbReference>
<dbReference type="GO" id="GO:0050660">
    <property type="term" value="F:flavin adenine dinucleotide binding"/>
    <property type="evidence" value="ECO:0007669"/>
    <property type="project" value="TreeGrafter"/>
</dbReference>
<sequence length="320" mass="36345">NLSSSHTPPVDQVLNLLFTLLITLEFELIHSVLPPFAVCAQKTSLNLSPGDSVGLICPNNSKEVSYLLQRLGLEDVADCLLTVHLKNATTHKGVQVPAHIPSQCSLRTLFIQILEIRAVPKKAFLRSLAEHAEDPTERHRLLELCSRQGAAEYSQHIRKGLVCLTDLLHSFPTLRPPLELLLEHLPCLQPRSYSISSSPLQHHGHVRILFNIVEFPMTLHRASPRRGICTGWLTELVRLYIRGDVPLYARRSTSFHLPKERSRPVIMVGPGTGLAPFLGFLQHRKQQREEEGEPTGEMWLFYGCRHCEQDYLYRYRDYGT</sequence>
<accession>A0A8C4NDD4</accession>
<dbReference type="InterPro" id="IPR003097">
    <property type="entry name" value="CysJ-like_FAD-binding"/>
</dbReference>
<feature type="chain" id="PRO_5034717662" description="Methionine synthase reductase" evidence="7">
    <location>
        <begin position="32"/>
        <end position="320"/>
    </location>
</feature>
<reference evidence="9" key="2">
    <citation type="submission" date="2025-09" db="UniProtKB">
        <authorList>
            <consortium name="Ensembl"/>
        </authorList>
    </citation>
    <scope>IDENTIFICATION</scope>
</reference>
<feature type="domain" description="FAD-binding FR-type" evidence="8">
    <location>
        <begin position="3"/>
        <end position="258"/>
    </location>
</feature>
<evidence type="ECO:0000256" key="1">
    <source>
        <dbReference type="ARBA" id="ARBA00001974"/>
    </source>
</evidence>
<comment type="cofactor">
    <cofactor evidence="1">
        <name>FAD</name>
        <dbReference type="ChEBI" id="CHEBI:57692"/>
    </cofactor>
</comment>
<keyword evidence="4" id="KW-0560">Oxidoreductase</keyword>
<keyword evidence="7" id="KW-0732">Signal</keyword>
<evidence type="ECO:0000256" key="6">
    <source>
        <dbReference type="ARBA" id="ARBA00040659"/>
    </source>
</evidence>
<dbReference type="Proteomes" id="UP000694388">
    <property type="component" value="Unplaced"/>
</dbReference>
<proteinExistence type="predicted"/>
<evidence type="ECO:0000256" key="2">
    <source>
        <dbReference type="ARBA" id="ARBA00022630"/>
    </source>
</evidence>
<dbReference type="GO" id="GO:0005829">
    <property type="term" value="C:cytosol"/>
    <property type="evidence" value="ECO:0007669"/>
    <property type="project" value="TreeGrafter"/>
</dbReference>
<dbReference type="Gene3D" id="2.40.30.10">
    <property type="entry name" value="Translation factors"/>
    <property type="match status" value="1"/>
</dbReference>
<dbReference type="EC" id="1.16.1.8" evidence="5"/>
<dbReference type="InterPro" id="IPR001709">
    <property type="entry name" value="Flavoprot_Pyr_Nucl_cyt_Rdtase"/>
</dbReference>
<reference evidence="9" key="1">
    <citation type="submission" date="2025-08" db="UniProtKB">
        <authorList>
            <consortium name="Ensembl"/>
        </authorList>
    </citation>
    <scope>IDENTIFICATION</scope>
</reference>
<evidence type="ECO:0000256" key="5">
    <source>
        <dbReference type="ARBA" id="ARBA00039088"/>
    </source>
</evidence>
<dbReference type="AlphaFoldDB" id="A0A8C4NDD4"/>
<dbReference type="OMA" id="HSAYEEY"/>
<evidence type="ECO:0000256" key="4">
    <source>
        <dbReference type="ARBA" id="ARBA00023002"/>
    </source>
</evidence>
<evidence type="ECO:0000313" key="9">
    <source>
        <dbReference type="Ensembl" id="ENSEBUP00000005223.1"/>
    </source>
</evidence>
<keyword evidence="2" id="KW-0285">Flavoprotein</keyword>
<dbReference type="Gene3D" id="3.40.50.80">
    <property type="entry name" value="Nucleotide-binding domain of ferredoxin-NADP reductase (FNR) module"/>
    <property type="match status" value="1"/>
</dbReference>
<dbReference type="SUPFAM" id="SSF63380">
    <property type="entry name" value="Riboflavin synthase domain-like"/>
    <property type="match status" value="1"/>
</dbReference>
<dbReference type="SUPFAM" id="SSF52343">
    <property type="entry name" value="Ferredoxin reductase-like, C-terminal NADP-linked domain"/>
    <property type="match status" value="1"/>
</dbReference>
<dbReference type="GO" id="GO:0050667">
    <property type="term" value="P:homocysteine metabolic process"/>
    <property type="evidence" value="ECO:0007669"/>
    <property type="project" value="TreeGrafter"/>
</dbReference>
<dbReference type="InterPro" id="IPR023173">
    <property type="entry name" value="NADPH_Cyt_P450_Rdtase_alpha"/>
</dbReference>
<dbReference type="InterPro" id="IPR017927">
    <property type="entry name" value="FAD-bd_FR_type"/>
</dbReference>